<dbReference type="EMBL" id="BPLQ01006072">
    <property type="protein sequence ID" value="GIY19823.1"/>
    <property type="molecule type" value="Genomic_DNA"/>
</dbReference>
<sequence>MFHSDVNTVMYRVMYCDQPTLIGFPSSPDSNVVSNSEMRLKSRINRFPWPSLDACRAILTAGPGSGAACTCRTQSATQNATATNRKSFI</sequence>
<reference evidence="1 2" key="1">
    <citation type="submission" date="2021-06" db="EMBL/GenBank/DDBJ databases">
        <title>Caerostris darwini draft genome.</title>
        <authorList>
            <person name="Kono N."/>
            <person name="Arakawa K."/>
        </authorList>
    </citation>
    <scope>NUCLEOTIDE SEQUENCE [LARGE SCALE GENOMIC DNA]</scope>
</reference>
<evidence type="ECO:0000313" key="2">
    <source>
        <dbReference type="Proteomes" id="UP001054837"/>
    </source>
</evidence>
<evidence type="ECO:0000313" key="1">
    <source>
        <dbReference type="EMBL" id="GIY19823.1"/>
    </source>
</evidence>
<organism evidence="1 2">
    <name type="scientific">Caerostris darwini</name>
    <dbReference type="NCBI Taxonomy" id="1538125"/>
    <lineage>
        <taxon>Eukaryota</taxon>
        <taxon>Metazoa</taxon>
        <taxon>Ecdysozoa</taxon>
        <taxon>Arthropoda</taxon>
        <taxon>Chelicerata</taxon>
        <taxon>Arachnida</taxon>
        <taxon>Araneae</taxon>
        <taxon>Araneomorphae</taxon>
        <taxon>Entelegynae</taxon>
        <taxon>Araneoidea</taxon>
        <taxon>Araneidae</taxon>
        <taxon>Caerostris</taxon>
    </lineage>
</organism>
<dbReference type="AlphaFoldDB" id="A0AAV4RC03"/>
<name>A0AAV4RC03_9ARAC</name>
<gene>
    <name evidence="1" type="ORF">CDAR_244201</name>
</gene>
<comment type="caution">
    <text evidence="1">The sequence shown here is derived from an EMBL/GenBank/DDBJ whole genome shotgun (WGS) entry which is preliminary data.</text>
</comment>
<protein>
    <submittedName>
        <fullName evidence="1">Uncharacterized protein</fullName>
    </submittedName>
</protein>
<proteinExistence type="predicted"/>
<keyword evidence="2" id="KW-1185">Reference proteome</keyword>
<accession>A0AAV4RC03</accession>
<dbReference type="Proteomes" id="UP001054837">
    <property type="component" value="Unassembled WGS sequence"/>
</dbReference>